<dbReference type="AlphaFoldDB" id="A0A0M2KI37"/>
<protein>
    <submittedName>
        <fullName evidence="1">Uncharacterized protein</fullName>
    </submittedName>
</protein>
<dbReference type="PATRIC" id="fig|65700.7.peg.4611"/>
<dbReference type="STRING" id="65700.SY86_18525"/>
<evidence type="ECO:0000313" key="2">
    <source>
        <dbReference type="Proteomes" id="UP000033924"/>
    </source>
</evidence>
<dbReference type="Proteomes" id="UP000033924">
    <property type="component" value="Unassembled WGS sequence"/>
</dbReference>
<comment type="caution">
    <text evidence="1">The sequence shown here is derived from an EMBL/GenBank/DDBJ whole genome shotgun (WGS) entry which is preliminary data.</text>
</comment>
<accession>A0A0M2KI37</accession>
<dbReference type="Gene3D" id="1.10.10.10">
    <property type="entry name" value="Winged helix-like DNA-binding domain superfamily/Winged helix DNA-binding domain"/>
    <property type="match status" value="1"/>
</dbReference>
<dbReference type="EMBL" id="JXNU01000003">
    <property type="protein sequence ID" value="KKF36967.1"/>
    <property type="molecule type" value="Genomic_DNA"/>
</dbReference>
<proteinExistence type="predicted"/>
<keyword evidence="2" id="KW-1185">Reference proteome</keyword>
<dbReference type="SUPFAM" id="SSF64496">
    <property type="entry name" value="DNA-binding domain of intron-encoded endonucleases"/>
    <property type="match status" value="1"/>
</dbReference>
<dbReference type="InterPro" id="IPR036388">
    <property type="entry name" value="WH-like_DNA-bd_sf"/>
</dbReference>
<organism evidence="1 2">
    <name type="scientific">Erwinia tracheiphila</name>
    <dbReference type="NCBI Taxonomy" id="65700"/>
    <lineage>
        <taxon>Bacteria</taxon>
        <taxon>Pseudomonadati</taxon>
        <taxon>Pseudomonadota</taxon>
        <taxon>Gammaproteobacteria</taxon>
        <taxon>Enterobacterales</taxon>
        <taxon>Erwiniaceae</taxon>
        <taxon>Erwinia</taxon>
    </lineage>
</organism>
<gene>
    <name evidence="1" type="ORF">SY86_18525</name>
</gene>
<evidence type="ECO:0000313" key="1">
    <source>
        <dbReference type="EMBL" id="KKF36967.1"/>
    </source>
</evidence>
<name>A0A0M2KI37_9GAMM</name>
<reference evidence="1 2" key="1">
    <citation type="submission" date="2015-01" db="EMBL/GenBank/DDBJ databases">
        <title>Erwinia tracheiphila.</title>
        <authorList>
            <person name="Shapiro L.R."/>
        </authorList>
    </citation>
    <scope>NUCLEOTIDE SEQUENCE [LARGE SCALE GENOMIC DNA]</scope>
    <source>
        <strain evidence="1 2">BuffGH</strain>
    </source>
</reference>
<sequence>MKEIPARQMAVIGTHLQTGEQVYFRSAYYAPGFNRSGIKEAISGRAKTHRGYAWRYATKKERESQASH</sequence>